<evidence type="ECO:0000256" key="2">
    <source>
        <dbReference type="ARBA" id="ARBA00022490"/>
    </source>
</evidence>
<organism evidence="8 9">
    <name type="scientific">Stegodyphus mimosarum</name>
    <name type="common">African social velvet spider</name>
    <dbReference type="NCBI Taxonomy" id="407821"/>
    <lineage>
        <taxon>Eukaryota</taxon>
        <taxon>Metazoa</taxon>
        <taxon>Ecdysozoa</taxon>
        <taxon>Arthropoda</taxon>
        <taxon>Chelicerata</taxon>
        <taxon>Arachnida</taxon>
        <taxon>Araneae</taxon>
        <taxon>Araneomorphae</taxon>
        <taxon>Entelegynae</taxon>
        <taxon>Eresoidea</taxon>
        <taxon>Eresidae</taxon>
        <taxon>Stegodyphus</taxon>
    </lineage>
</organism>
<keyword evidence="4 5" id="KW-0694">RNA-binding</keyword>
<dbReference type="Proteomes" id="UP000054359">
    <property type="component" value="Unassembled WGS sequence"/>
</dbReference>
<reference evidence="8 9" key="1">
    <citation type="submission" date="2013-11" db="EMBL/GenBank/DDBJ databases">
        <title>Genome sequencing of Stegodyphus mimosarum.</title>
        <authorList>
            <person name="Bechsgaard J."/>
        </authorList>
    </citation>
    <scope>NUCLEOTIDE SEQUENCE [LARGE SCALE GENOMIC DNA]</scope>
</reference>
<evidence type="ECO:0000259" key="7">
    <source>
        <dbReference type="PROSITE" id="PS50102"/>
    </source>
</evidence>
<dbReference type="EMBL" id="KK113394">
    <property type="protein sequence ID" value="KFM60102.1"/>
    <property type="molecule type" value="Genomic_DNA"/>
</dbReference>
<evidence type="ECO:0000256" key="5">
    <source>
        <dbReference type="PROSITE-ProRule" id="PRU00176"/>
    </source>
</evidence>
<gene>
    <name evidence="8" type="ORF">X975_05421</name>
</gene>
<feature type="domain" description="RRM" evidence="7">
    <location>
        <begin position="225"/>
        <end position="297"/>
    </location>
</feature>
<dbReference type="Pfam" id="PF00076">
    <property type="entry name" value="RRM_1"/>
    <property type="match status" value="3"/>
</dbReference>
<dbReference type="InterPro" id="IPR035979">
    <property type="entry name" value="RBD_domain_sf"/>
</dbReference>
<evidence type="ECO:0000256" key="3">
    <source>
        <dbReference type="ARBA" id="ARBA00022737"/>
    </source>
</evidence>
<dbReference type="Gene3D" id="3.30.70.330">
    <property type="match status" value="3"/>
</dbReference>
<dbReference type="InterPro" id="IPR000504">
    <property type="entry name" value="RRM_dom"/>
</dbReference>
<dbReference type="FunFam" id="3.30.70.330:FF:000022">
    <property type="entry name" value="APOBEC1 complementation factor isoform X1"/>
    <property type="match status" value="1"/>
</dbReference>
<dbReference type="CDD" id="cd12251">
    <property type="entry name" value="RRM3_hnRNPR_like"/>
    <property type="match status" value="1"/>
</dbReference>
<sequence>MTQENAGSSNKEEAINKLLETTGYEITTENGQRKYGPPKDSVGPPPLKGSEVFVGKIPRDALEDELVPLFEKAGKIYEMRLMMESNTANRGFAFVMYTSPEEAKKAIELLDNYEIRKGRTIGVCKSVDNCRLFVGGIPKSKTKEEILEEMRKVTDSVCKVILYSSIPDKTKNRGFAFVEYESHKAAAMARRKLLPGKIQLWGHDVAVDWAEPEPEVDEETMSKVTVLYVRNLMMNTTEEKLKEIFSLNDTLKVDKVKKLRDFAFVHFRTREDAETALEKLNNVEIDGSTVEVTWAKPPDRISRPKCHSRPHQPIPNMAPFLYGPQGFDSYTAHIPFTNCPSRSGLLYRVPPFRGRGRGAAGIRRFRNFNSGANPGHFKPPEVSLPPHPPHYPQYQPSKLGRLPDKNEPYPQEYVFMHMAPGAEGMDPTLAVPGPPLLPHGPHPRLAHPGFIFPPVPGYDDIPFYAYVHPSSASSF</sequence>
<feature type="region of interest" description="Disordered" evidence="6">
    <location>
        <begin position="369"/>
        <end position="389"/>
    </location>
</feature>
<proteinExistence type="predicted"/>
<protein>
    <submittedName>
        <fullName evidence="8">APOBEC1 complementation factor</fullName>
    </submittedName>
</protein>
<feature type="non-terminal residue" evidence="8">
    <location>
        <position position="475"/>
    </location>
</feature>
<evidence type="ECO:0000256" key="6">
    <source>
        <dbReference type="SAM" id="MobiDB-lite"/>
    </source>
</evidence>
<dbReference type="NCBIfam" id="TIGR01648">
    <property type="entry name" value="hnRNP-R-Q"/>
    <property type="match status" value="1"/>
</dbReference>
<dbReference type="FunFam" id="3.30.70.330:FF:000026">
    <property type="entry name" value="APOBEC1 complementation factor isoform X1"/>
    <property type="match status" value="1"/>
</dbReference>
<dbReference type="AlphaFoldDB" id="A0A087T4R3"/>
<dbReference type="OrthoDB" id="3800936at2759"/>
<dbReference type="GO" id="GO:0005737">
    <property type="term" value="C:cytoplasm"/>
    <property type="evidence" value="ECO:0007669"/>
    <property type="project" value="UniProtKB-SubCell"/>
</dbReference>
<dbReference type="CDD" id="cd12249">
    <property type="entry name" value="RRM1_hnRNPR_like"/>
    <property type="match status" value="1"/>
</dbReference>
<dbReference type="CDD" id="cd12250">
    <property type="entry name" value="RRM2_hnRNPR_like"/>
    <property type="match status" value="1"/>
</dbReference>
<evidence type="ECO:0000313" key="8">
    <source>
        <dbReference type="EMBL" id="KFM60102.1"/>
    </source>
</evidence>
<feature type="region of interest" description="Disordered" evidence="6">
    <location>
        <begin position="22"/>
        <end position="46"/>
    </location>
</feature>
<comment type="subcellular location">
    <subcellularLocation>
        <location evidence="1">Cytoplasm</location>
    </subcellularLocation>
</comment>
<dbReference type="InterPro" id="IPR006535">
    <property type="entry name" value="HnRNP_R/Q_splicing_fac"/>
</dbReference>
<dbReference type="GO" id="GO:0003723">
    <property type="term" value="F:RNA binding"/>
    <property type="evidence" value="ECO:0007669"/>
    <property type="project" value="UniProtKB-UniRule"/>
</dbReference>
<keyword evidence="2" id="KW-0963">Cytoplasm</keyword>
<accession>A0A087T4R3</accession>
<keyword evidence="9" id="KW-1185">Reference proteome</keyword>
<evidence type="ECO:0000313" key="9">
    <source>
        <dbReference type="Proteomes" id="UP000054359"/>
    </source>
</evidence>
<feature type="domain" description="RRM" evidence="7">
    <location>
        <begin position="130"/>
        <end position="212"/>
    </location>
</feature>
<evidence type="ECO:0000256" key="4">
    <source>
        <dbReference type="ARBA" id="ARBA00022884"/>
    </source>
</evidence>
<dbReference type="SUPFAM" id="SSF54928">
    <property type="entry name" value="RNA-binding domain, RBD"/>
    <property type="match status" value="2"/>
</dbReference>
<dbReference type="STRING" id="407821.A0A087T4R3"/>
<dbReference type="PANTHER" id="PTHR21245">
    <property type="entry name" value="HETEROGENEOUS NUCLEAR RIBONUCLEOPROTEIN"/>
    <property type="match status" value="1"/>
</dbReference>
<keyword evidence="3" id="KW-0677">Repeat</keyword>
<dbReference type="PROSITE" id="PS50102">
    <property type="entry name" value="RRM"/>
    <property type="match status" value="3"/>
</dbReference>
<dbReference type="SMART" id="SM00360">
    <property type="entry name" value="RRM"/>
    <property type="match status" value="3"/>
</dbReference>
<dbReference type="InterPro" id="IPR012677">
    <property type="entry name" value="Nucleotide-bd_a/b_plait_sf"/>
</dbReference>
<feature type="domain" description="RRM" evidence="7">
    <location>
        <begin position="50"/>
        <end position="128"/>
    </location>
</feature>
<evidence type="ECO:0000256" key="1">
    <source>
        <dbReference type="ARBA" id="ARBA00004496"/>
    </source>
</evidence>
<name>A0A087T4R3_STEMI</name>